<dbReference type="EMBL" id="BMMH01000005">
    <property type="protein sequence ID" value="GGL12048.1"/>
    <property type="molecule type" value="Genomic_DNA"/>
</dbReference>
<evidence type="ECO:0000313" key="1">
    <source>
        <dbReference type="EMBL" id="GGL12048.1"/>
    </source>
</evidence>
<dbReference type="Proteomes" id="UP000638263">
    <property type="component" value="Unassembled WGS sequence"/>
</dbReference>
<keyword evidence="2" id="KW-1185">Reference proteome</keyword>
<name>A0A917VTA2_9NOCA</name>
<comment type="caution">
    <text evidence="1">The sequence shown here is derived from an EMBL/GenBank/DDBJ whole genome shotgun (WGS) entry which is preliminary data.</text>
</comment>
<organism evidence="1 2">
    <name type="scientific">Nocardia jinanensis</name>
    <dbReference type="NCBI Taxonomy" id="382504"/>
    <lineage>
        <taxon>Bacteria</taxon>
        <taxon>Bacillati</taxon>
        <taxon>Actinomycetota</taxon>
        <taxon>Actinomycetes</taxon>
        <taxon>Mycobacteriales</taxon>
        <taxon>Nocardiaceae</taxon>
        <taxon>Nocardia</taxon>
    </lineage>
</organism>
<reference evidence="1" key="2">
    <citation type="submission" date="2020-09" db="EMBL/GenBank/DDBJ databases">
        <authorList>
            <person name="Sun Q."/>
            <person name="Zhou Y."/>
        </authorList>
    </citation>
    <scope>NUCLEOTIDE SEQUENCE</scope>
    <source>
        <strain evidence="1">CGMCC 4.3508</strain>
    </source>
</reference>
<gene>
    <name evidence="1" type="ORF">GCM10011588_28050</name>
</gene>
<sequence length="138" mass="14943">MEGSVRDYGVEVRPEIGQAVSVVDKLDVQACAEDTAHETAEVVQSEAADCRASGRARGPGMLRRGRAVHWAEDDTLRSPAELPPRQREQLGRPMLLQPLPPVVHVRAANTAVPLRARLDQLLVEASGHRIGSASAVRQ</sequence>
<accession>A0A917VTA2</accession>
<proteinExistence type="predicted"/>
<dbReference type="AlphaFoldDB" id="A0A917VTA2"/>
<protein>
    <submittedName>
        <fullName evidence="1">Uncharacterized protein</fullName>
    </submittedName>
</protein>
<evidence type="ECO:0000313" key="2">
    <source>
        <dbReference type="Proteomes" id="UP000638263"/>
    </source>
</evidence>
<reference evidence="1" key="1">
    <citation type="journal article" date="2014" name="Int. J. Syst. Evol. Microbiol.">
        <title>Complete genome sequence of Corynebacterium casei LMG S-19264T (=DSM 44701T), isolated from a smear-ripened cheese.</title>
        <authorList>
            <consortium name="US DOE Joint Genome Institute (JGI-PGF)"/>
            <person name="Walter F."/>
            <person name="Albersmeier A."/>
            <person name="Kalinowski J."/>
            <person name="Ruckert C."/>
        </authorList>
    </citation>
    <scope>NUCLEOTIDE SEQUENCE</scope>
    <source>
        <strain evidence="1">CGMCC 4.3508</strain>
    </source>
</reference>